<dbReference type="GO" id="GO:0030198">
    <property type="term" value="P:extracellular matrix organization"/>
    <property type="evidence" value="ECO:0007669"/>
    <property type="project" value="TreeGrafter"/>
</dbReference>
<dbReference type="OrthoDB" id="286301at2759"/>
<keyword evidence="3" id="KW-1185">Reference proteome</keyword>
<name>A0A8J2MN21_9BILA</name>
<feature type="domain" description="FAS1" evidence="1">
    <location>
        <begin position="504"/>
        <end position="636"/>
    </location>
</feature>
<proteinExistence type="predicted"/>
<dbReference type="SUPFAM" id="SSF82153">
    <property type="entry name" value="FAS1 domain"/>
    <property type="match status" value="3"/>
</dbReference>
<dbReference type="GO" id="GO:0005615">
    <property type="term" value="C:extracellular space"/>
    <property type="evidence" value="ECO:0007669"/>
    <property type="project" value="TreeGrafter"/>
</dbReference>
<dbReference type="Pfam" id="PF02469">
    <property type="entry name" value="Fasciclin"/>
    <property type="match status" value="2"/>
</dbReference>
<sequence>MDDSIDTVVDEEHVNVREDYNPVISKTNQFSKQIISFLDNDERRAIKASFNKQFEKERSNFHKESITIEQHVCVQEKKVPLLRETSESTCTSYKRAIRCVTSDNNGTLMRIVECCDGYHTSDIKKGCTPYDAAESLDKLLSGKNVCTDALELKNIKFATLLIPDNESCLENDANNRNWDEYILDQPYHSYEMLNSQKLPTLKPGVFVIVSRNTERTGLDDKPLLNCVEIVNEDLEWKNGTVQLLSGPLPKATTQTLLEIIRSDPNFSIFNSLLTDDLQERLASNTLISTVFVFSNKTFTSFSPSLQIRMNQRKGCARELIKEHIYDGMLCSLFMENDIISITGIKHHFYKQRDGNNTELIRLDNGRILNTDRIASNGIIHIIDDIILREQSAIDWRDHLESPDREFLEIVERNIGHEDEPIVIFVPPNDSFQNLTDEKSFVMNHIVVNDSQITSKVIETAYGSKIPSSVKSPKPLFGCAKTIRPPTKYCNTTIYSIDAPLPKTINTLEELITDRREFSAFASLLNDSNIDLKNDQLYTIFLPSNDALSNNQIRTLKMNKTLANDFVHRHIFEGMLCSKNLRVRTGDGELPVVLKNFRGEYYDGRKIGDKTTVGDIDLQDMDILAVNGILHTLESPLKRQTSRKHHNLCSVFDFI</sequence>
<dbReference type="Proteomes" id="UP000746747">
    <property type="component" value="Unassembled WGS sequence"/>
</dbReference>
<organism evidence="2 3">
    <name type="scientific">Cercopithifilaria johnstoni</name>
    <dbReference type="NCBI Taxonomy" id="2874296"/>
    <lineage>
        <taxon>Eukaryota</taxon>
        <taxon>Metazoa</taxon>
        <taxon>Ecdysozoa</taxon>
        <taxon>Nematoda</taxon>
        <taxon>Chromadorea</taxon>
        <taxon>Rhabditida</taxon>
        <taxon>Spirurina</taxon>
        <taxon>Spiruromorpha</taxon>
        <taxon>Filarioidea</taxon>
        <taxon>Onchocercidae</taxon>
        <taxon>Cercopithifilaria</taxon>
    </lineage>
</organism>
<dbReference type="SMART" id="SM00554">
    <property type="entry name" value="FAS1"/>
    <property type="match status" value="4"/>
</dbReference>
<dbReference type="InterPro" id="IPR050904">
    <property type="entry name" value="Adhesion/Biosynth-related"/>
</dbReference>
<dbReference type="InterPro" id="IPR036378">
    <property type="entry name" value="FAS1_dom_sf"/>
</dbReference>
<dbReference type="InterPro" id="IPR000782">
    <property type="entry name" value="FAS1_domain"/>
</dbReference>
<evidence type="ECO:0000313" key="2">
    <source>
        <dbReference type="EMBL" id="CAG9534734.1"/>
    </source>
</evidence>
<accession>A0A8J2MN21</accession>
<dbReference type="PANTHER" id="PTHR10900">
    <property type="entry name" value="PERIOSTIN-RELATED"/>
    <property type="match status" value="1"/>
</dbReference>
<dbReference type="PROSITE" id="PS50213">
    <property type="entry name" value="FAS1"/>
    <property type="match status" value="3"/>
</dbReference>
<feature type="domain" description="FAS1" evidence="1">
    <location>
        <begin position="379"/>
        <end position="500"/>
    </location>
</feature>
<reference evidence="2" key="1">
    <citation type="submission" date="2021-09" db="EMBL/GenBank/DDBJ databases">
        <authorList>
            <consortium name="Pathogen Informatics"/>
        </authorList>
    </citation>
    <scope>NUCLEOTIDE SEQUENCE</scope>
</reference>
<feature type="domain" description="FAS1" evidence="1">
    <location>
        <begin position="253"/>
        <end position="386"/>
    </location>
</feature>
<dbReference type="Gene3D" id="2.30.180.10">
    <property type="entry name" value="FAS1 domain"/>
    <property type="match status" value="2"/>
</dbReference>
<comment type="caution">
    <text evidence="2">The sequence shown here is derived from an EMBL/GenBank/DDBJ whole genome shotgun (WGS) entry which is preliminary data.</text>
</comment>
<dbReference type="PANTHER" id="PTHR10900:SF114">
    <property type="entry name" value="FAS1 DOMAIN-CONTAINING PROTEIN"/>
    <property type="match status" value="1"/>
</dbReference>
<evidence type="ECO:0000313" key="3">
    <source>
        <dbReference type="Proteomes" id="UP000746747"/>
    </source>
</evidence>
<evidence type="ECO:0000259" key="1">
    <source>
        <dbReference type="PROSITE" id="PS50213"/>
    </source>
</evidence>
<gene>
    <name evidence="2" type="ORF">CJOHNSTONI_LOCUS4844</name>
</gene>
<dbReference type="GO" id="GO:0031012">
    <property type="term" value="C:extracellular matrix"/>
    <property type="evidence" value="ECO:0007669"/>
    <property type="project" value="TreeGrafter"/>
</dbReference>
<dbReference type="AlphaFoldDB" id="A0A8J2MN21"/>
<dbReference type="GO" id="GO:0007155">
    <property type="term" value="P:cell adhesion"/>
    <property type="evidence" value="ECO:0007669"/>
    <property type="project" value="TreeGrafter"/>
</dbReference>
<protein>
    <recommendedName>
        <fullName evidence="1">FAS1 domain-containing protein</fullName>
    </recommendedName>
</protein>
<dbReference type="EMBL" id="CAKAEH010001326">
    <property type="protein sequence ID" value="CAG9534734.1"/>
    <property type="molecule type" value="Genomic_DNA"/>
</dbReference>
<dbReference type="GO" id="GO:0050839">
    <property type="term" value="F:cell adhesion molecule binding"/>
    <property type="evidence" value="ECO:0007669"/>
    <property type="project" value="TreeGrafter"/>
</dbReference>